<dbReference type="CDD" id="cd09917">
    <property type="entry name" value="F-box_SF"/>
    <property type="match status" value="1"/>
</dbReference>
<evidence type="ECO:0000259" key="1">
    <source>
        <dbReference type="PROSITE" id="PS50181"/>
    </source>
</evidence>
<evidence type="ECO:0000313" key="2">
    <source>
        <dbReference type="EMBL" id="KAH6610812.1"/>
    </source>
</evidence>
<dbReference type="PROSITE" id="PS50181">
    <property type="entry name" value="FBOX"/>
    <property type="match status" value="1"/>
</dbReference>
<organism evidence="2 3">
    <name type="scientific">Trichoderma cornu-damae</name>
    <dbReference type="NCBI Taxonomy" id="654480"/>
    <lineage>
        <taxon>Eukaryota</taxon>
        <taxon>Fungi</taxon>
        <taxon>Dikarya</taxon>
        <taxon>Ascomycota</taxon>
        <taxon>Pezizomycotina</taxon>
        <taxon>Sordariomycetes</taxon>
        <taxon>Hypocreomycetidae</taxon>
        <taxon>Hypocreales</taxon>
        <taxon>Hypocreaceae</taxon>
        <taxon>Trichoderma</taxon>
    </lineage>
</organism>
<keyword evidence="3" id="KW-1185">Reference proteome</keyword>
<feature type="domain" description="F-box" evidence="1">
    <location>
        <begin position="1"/>
        <end position="50"/>
    </location>
</feature>
<comment type="caution">
    <text evidence="2">The sequence shown here is derived from an EMBL/GenBank/DDBJ whole genome shotgun (WGS) entry which is preliminary data.</text>
</comment>
<proteinExistence type="predicted"/>
<dbReference type="InterPro" id="IPR001810">
    <property type="entry name" value="F-box_dom"/>
</dbReference>
<name>A0A9P8QY47_9HYPO</name>
<evidence type="ECO:0000313" key="3">
    <source>
        <dbReference type="Proteomes" id="UP000827724"/>
    </source>
</evidence>
<dbReference type="EMBL" id="JAIWOZ010000001">
    <property type="protein sequence ID" value="KAH6610812.1"/>
    <property type="molecule type" value="Genomic_DNA"/>
</dbReference>
<accession>A0A9P8QY47</accession>
<gene>
    <name evidence="2" type="ORF">Trco_000832</name>
</gene>
<dbReference type="Proteomes" id="UP000827724">
    <property type="component" value="Unassembled WGS sequence"/>
</dbReference>
<dbReference type="InterPro" id="IPR036047">
    <property type="entry name" value="F-box-like_dom_sf"/>
</dbReference>
<dbReference type="AlphaFoldDB" id="A0A9P8QY47"/>
<dbReference type="Pfam" id="PF12937">
    <property type="entry name" value="F-box-like"/>
    <property type="match status" value="1"/>
</dbReference>
<sequence length="446" mass="50880">MSLGRIPREILQLIAVNLDPDDLFHLAISSRRFQHVIHDSGICRRVLENLKFSPDYKQGRDTGDYARALRRLVKRREAVQVARPFQVLEVSKEAVHFTYANGAVCYTTKRRSPSREHHLRILLLQGPSVKEVSIDVLRLIEAADVPGFEENRPYQFRPLYHAHGIVSCLYEQKRAPASGRWLIIYSLKERKILDSRSLRSTANIFVRNNDHFLYYGTRSEPADGQRRWVLCGFSLKESRWLAPRIMPRDLVGSDIGSSICFEIFGDHLYGVSNQELTKWEDMEWGSKPSEGWSGVACCEMSPEDGVHRGDNGFSSSTFDFANSPVRSGGDAEKGSEDREVRFWPAGRGDEWSDEPLDHYIEDLLNPRARFDEVDWAMDEKVLVYSPKPFHHLDEPRPIVLISFDPALHFPGLCRWGGGSKPPCLLGEIGATEPPRIRGLDLSFYVP</sequence>
<reference evidence="2" key="1">
    <citation type="submission" date="2021-08" db="EMBL/GenBank/DDBJ databases">
        <title>Chromosome-Level Trichoderma cornu-damae using Hi-C Data.</title>
        <authorList>
            <person name="Kim C.S."/>
        </authorList>
    </citation>
    <scope>NUCLEOTIDE SEQUENCE</scope>
    <source>
        <strain evidence="2">KA19-0412C</strain>
    </source>
</reference>
<dbReference type="SUPFAM" id="SSF81383">
    <property type="entry name" value="F-box domain"/>
    <property type="match status" value="1"/>
</dbReference>
<protein>
    <recommendedName>
        <fullName evidence="1">F-box domain-containing protein</fullName>
    </recommendedName>
</protein>
<dbReference type="OrthoDB" id="5359231at2759"/>